<reference evidence="2 3" key="1">
    <citation type="submission" date="2021-06" db="EMBL/GenBank/DDBJ databases">
        <title>Caerostris extrusa draft genome.</title>
        <authorList>
            <person name="Kono N."/>
            <person name="Arakawa K."/>
        </authorList>
    </citation>
    <scope>NUCLEOTIDE SEQUENCE [LARGE SCALE GENOMIC DNA]</scope>
</reference>
<evidence type="ECO:0000313" key="3">
    <source>
        <dbReference type="Proteomes" id="UP001054945"/>
    </source>
</evidence>
<comment type="caution">
    <text evidence="2">The sequence shown here is derived from an EMBL/GenBank/DDBJ whole genome shotgun (WGS) entry which is preliminary data.</text>
</comment>
<evidence type="ECO:0000256" key="1">
    <source>
        <dbReference type="SAM" id="MobiDB-lite"/>
    </source>
</evidence>
<feature type="compositionally biased region" description="Basic and acidic residues" evidence="1">
    <location>
        <begin position="35"/>
        <end position="48"/>
    </location>
</feature>
<feature type="compositionally biased region" description="Basic residues" evidence="1">
    <location>
        <begin position="1"/>
        <end position="22"/>
    </location>
</feature>
<dbReference type="Proteomes" id="UP001054945">
    <property type="component" value="Unassembled WGS sequence"/>
</dbReference>
<accession>A0AAV4M2Y9</accession>
<organism evidence="2 3">
    <name type="scientific">Caerostris extrusa</name>
    <name type="common">Bark spider</name>
    <name type="synonym">Caerostris bankana</name>
    <dbReference type="NCBI Taxonomy" id="172846"/>
    <lineage>
        <taxon>Eukaryota</taxon>
        <taxon>Metazoa</taxon>
        <taxon>Ecdysozoa</taxon>
        <taxon>Arthropoda</taxon>
        <taxon>Chelicerata</taxon>
        <taxon>Arachnida</taxon>
        <taxon>Araneae</taxon>
        <taxon>Araneomorphae</taxon>
        <taxon>Entelegynae</taxon>
        <taxon>Araneoidea</taxon>
        <taxon>Araneidae</taxon>
        <taxon>Caerostris</taxon>
    </lineage>
</organism>
<name>A0AAV4M2Y9_CAEEX</name>
<keyword evidence="3" id="KW-1185">Reference proteome</keyword>
<sequence length="79" mass="8981">MAPPHPSHRRESKPKHVARPFRPHSETLTKPVVPKPREWSSGRQKIDSLESTVPKKGPRKIPSMPSTRTKEKQLLLLGC</sequence>
<gene>
    <name evidence="2" type="ORF">CEXT_247651</name>
</gene>
<dbReference type="EMBL" id="BPLR01019341">
    <property type="protein sequence ID" value="GIX66817.1"/>
    <property type="molecule type" value="Genomic_DNA"/>
</dbReference>
<dbReference type="AlphaFoldDB" id="A0AAV4M2Y9"/>
<feature type="region of interest" description="Disordered" evidence="1">
    <location>
        <begin position="1"/>
        <end position="79"/>
    </location>
</feature>
<proteinExistence type="predicted"/>
<protein>
    <submittedName>
        <fullName evidence="2">Uncharacterized protein</fullName>
    </submittedName>
</protein>
<evidence type="ECO:0000313" key="2">
    <source>
        <dbReference type="EMBL" id="GIX66817.1"/>
    </source>
</evidence>